<organism evidence="1 2">
    <name type="scientific">Clostridium subterminale</name>
    <dbReference type="NCBI Taxonomy" id="1550"/>
    <lineage>
        <taxon>Bacteria</taxon>
        <taxon>Bacillati</taxon>
        <taxon>Bacillota</taxon>
        <taxon>Clostridia</taxon>
        <taxon>Eubacteriales</taxon>
        <taxon>Clostridiaceae</taxon>
        <taxon>Clostridium</taxon>
    </lineage>
</organism>
<dbReference type="RefSeq" id="WP_343822534.1">
    <property type="nucleotide sequence ID" value="NZ_BAAACI010000001.1"/>
</dbReference>
<dbReference type="EMBL" id="BAAACI010000001">
    <property type="protein sequence ID" value="GAA0764771.1"/>
    <property type="molecule type" value="Genomic_DNA"/>
</dbReference>
<proteinExistence type="predicted"/>
<evidence type="ECO:0000313" key="1">
    <source>
        <dbReference type="EMBL" id="GAA0764771.1"/>
    </source>
</evidence>
<gene>
    <name evidence="1" type="ORF">GCM10008908_00360</name>
</gene>
<sequence length="45" mass="5032">MNTICLYLPDGKGGMNERGCNDKGQVLMLNDRNGVIMCLEQMIEI</sequence>
<name>A0ABN1KET7_CLOSU</name>
<comment type="caution">
    <text evidence="1">The sequence shown here is derived from an EMBL/GenBank/DDBJ whole genome shotgun (WGS) entry which is preliminary data.</text>
</comment>
<accession>A0ABN1KET7</accession>
<keyword evidence="2" id="KW-1185">Reference proteome</keyword>
<reference evidence="1 2" key="1">
    <citation type="journal article" date="2019" name="Int. J. Syst. Evol. Microbiol.">
        <title>The Global Catalogue of Microorganisms (GCM) 10K type strain sequencing project: providing services to taxonomists for standard genome sequencing and annotation.</title>
        <authorList>
            <consortium name="The Broad Institute Genomics Platform"/>
            <consortium name="The Broad Institute Genome Sequencing Center for Infectious Disease"/>
            <person name="Wu L."/>
            <person name="Ma J."/>
        </authorList>
    </citation>
    <scope>NUCLEOTIDE SEQUENCE [LARGE SCALE GENOMIC DNA]</scope>
    <source>
        <strain evidence="1 2">JCM 1417</strain>
    </source>
</reference>
<dbReference type="Proteomes" id="UP001501047">
    <property type="component" value="Unassembled WGS sequence"/>
</dbReference>
<evidence type="ECO:0000313" key="2">
    <source>
        <dbReference type="Proteomes" id="UP001501047"/>
    </source>
</evidence>
<protein>
    <submittedName>
        <fullName evidence="1">Uncharacterized protein</fullName>
    </submittedName>
</protein>